<keyword evidence="2" id="KW-1185">Reference proteome</keyword>
<accession>A0A8H5J3F9</accession>
<reference evidence="1 2" key="1">
    <citation type="submission" date="2020-05" db="EMBL/GenBank/DDBJ databases">
        <title>Identification and distribution of gene clusters putatively required for synthesis of sphingolipid metabolism inhibitors in phylogenetically diverse species of the filamentous fungus Fusarium.</title>
        <authorList>
            <person name="Kim H.-S."/>
            <person name="Busman M."/>
            <person name="Brown D.W."/>
            <person name="Divon H."/>
            <person name="Uhlig S."/>
            <person name="Proctor R.H."/>
        </authorList>
    </citation>
    <scope>NUCLEOTIDE SEQUENCE [LARGE SCALE GENOMIC DNA]</scope>
    <source>
        <strain evidence="1 2">NRRL 25196</strain>
    </source>
</reference>
<protein>
    <submittedName>
        <fullName evidence="1">Uncharacterized protein</fullName>
    </submittedName>
</protein>
<evidence type="ECO:0000313" key="1">
    <source>
        <dbReference type="EMBL" id="KAF5548145.1"/>
    </source>
</evidence>
<dbReference type="EMBL" id="JAAOAO010000318">
    <property type="protein sequence ID" value="KAF5548145.1"/>
    <property type="molecule type" value="Genomic_DNA"/>
</dbReference>
<proteinExistence type="predicted"/>
<sequence length="110" mass="12090">MTQFGGLTTEVSSHHVYWYCSKESKGYGDTADITDKTCKTCKKTRCAGDDALAASPENGKTFEIGHLHFVDEKGHEHWCFVNPDAEKQSEISCSLDTCVKENGNDIVPAS</sequence>
<comment type="caution">
    <text evidence="1">The sequence shown here is derived from an EMBL/GenBank/DDBJ whole genome shotgun (WGS) entry which is preliminary data.</text>
</comment>
<organism evidence="1 2">
    <name type="scientific">Fusarium napiforme</name>
    <dbReference type="NCBI Taxonomy" id="42672"/>
    <lineage>
        <taxon>Eukaryota</taxon>
        <taxon>Fungi</taxon>
        <taxon>Dikarya</taxon>
        <taxon>Ascomycota</taxon>
        <taxon>Pezizomycotina</taxon>
        <taxon>Sordariomycetes</taxon>
        <taxon>Hypocreomycetidae</taxon>
        <taxon>Hypocreales</taxon>
        <taxon>Nectriaceae</taxon>
        <taxon>Fusarium</taxon>
        <taxon>Fusarium fujikuroi species complex</taxon>
    </lineage>
</organism>
<gene>
    <name evidence="1" type="ORF">FNAPI_8338</name>
</gene>
<dbReference type="AlphaFoldDB" id="A0A8H5J3F9"/>
<dbReference type="Proteomes" id="UP000574317">
    <property type="component" value="Unassembled WGS sequence"/>
</dbReference>
<name>A0A8H5J3F9_9HYPO</name>
<evidence type="ECO:0000313" key="2">
    <source>
        <dbReference type="Proteomes" id="UP000574317"/>
    </source>
</evidence>